<dbReference type="GO" id="GO:0000155">
    <property type="term" value="F:phosphorelay sensor kinase activity"/>
    <property type="evidence" value="ECO:0007669"/>
    <property type="project" value="InterPro"/>
</dbReference>
<dbReference type="STRING" id="69960.SAMN05421720_101159"/>
<dbReference type="Pfam" id="PF00512">
    <property type="entry name" value="HisKA"/>
    <property type="match status" value="1"/>
</dbReference>
<reference evidence="11 12" key="1">
    <citation type="submission" date="2016-10" db="EMBL/GenBank/DDBJ databases">
        <authorList>
            <person name="de Groot N.N."/>
        </authorList>
    </citation>
    <scope>NUCLEOTIDE SEQUENCE [LARGE SCALE GENOMIC DNA]</scope>
    <source>
        <strain evidence="11 12">ATCC 700224</strain>
    </source>
</reference>
<dbReference type="OrthoDB" id="8477115at2"/>
<feature type="domain" description="PAC" evidence="10">
    <location>
        <begin position="502"/>
        <end position="552"/>
    </location>
</feature>
<dbReference type="InterPro" id="IPR004358">
    <property type="entry name" value="Sig_transdc_His_kin-like_C"/>
</dbReference>
<dbReference type="AlphaFoldDB" id="A0A1G6WI22"/>
<evidence type="ECO:0000256" key="1">
    <source>
        <dbReference type="ARBA" id="ARBA00000085"/>
    </source>
</evidence>
<dbReference type="EMBL" id="FNAP01000001">
    <property type="protein sequence ID" value="SDD65353.1"/>
    <property type="molecule type" value="Genomic_DNA"/>
</dbReference>
<keyword evidence="4" id="KW-0597">Phosphoprotein</keyword>
<dbReference type="InterPro" id="IPR036890">
    <property type="entry name" value="HATPase_C_sf"/>
</dbReference>
<dbReference type="PROSITE" id="PS50046">
    <property type="entry name" value="PHYTOCHROME_2"/>
    <property type="match status" value="1"/>
</dbReference>
<dbReference type="SMART" id="SM00086">
    <property type="entry name" value="PAC"/>
    <property type="match status" value="3"/>
</dbReference>
<dbReference type="PROSITE" id="PS50113">
    <property type="entry name" value="PAC"/>
    <property type="match status" value="2"/>
</dbReference>
<dbReference type="InterPro" id="IPR000700">
    <property type="entry name" value="PAS-assoc_C"/>
</dbReference>
<dbReference type="PRINTS" id="PR00344">
    <property type="entry name" value="BCTRLSENSOR"/>
</dbReference>
<evidence type="ECO:0000259" key="7">
    <source>
        <dbReference type="PROSITE" id="PS50046"/>
    </source>
</evidence>
<protein>
    <recommendedName>
        <fullName evidence="3">histidine kinase</fullName>
        <ecNumber evidence="3">2.7.13.3</ecNumber>
    </recommendedName>
</protein>
<dbReference type="Gene3D" id="3.30.565.10">
    <property type="entry name" value="Histidine kinase-like ATPase, C-terminal domain"/>
    <property type="match status" value="1"/>
</dbReference>
<keyword evidence="6" id="KW-0418">Kinase</keyword>
<evidence type="ECO:0000259" key="10">
    <source>
        <dbReference type="PROSITE" id="PS50113"/>
    </source>
</evidence>
<dbReference type="Gene3D" id="1.10.287.130">
    <property type="match status" value="1"/>
</dbReference>
<dbReference type="EC" id="2.7.13.3" evidence="3"/>
<feature type="domain" description="PAS" evidence="9">
    <location>
        <begin position="553"/>
        <end position="625"/>
    </location>
</feature>
<gene>
    <name evidence="11" type="ORF">SAMN05421720_101159</name>
</gene>
<evidence type="ECO:0000313" key="11">
    <source>
        <dbReference type="EMBL" id="SDD65353.1"/>
    </source>
</evidence>
<dbReference type="InterPro" id="IPR013656">
    <property type="entry name" value="PAS_4"/>
</dbReference>
<dbReference type="Proteomes" id="UP000199412">
    <property type="component" value="Unassembled WGS sequence"/>
</dbReference>
<dbReference type="SMART" id="SM00065">
    <property type="entry name" value="GAF"/>
    <property type="match status" value="1"/>
</dbReference>
<dbReference type="CDD" id="cd00130">
    <property type="entry name" value="PAS"/>
    <property type="match status" value="4"/>
</dbReference>
<sequence>MTGLTSPGLSDAVLAAIPLPVFVKDETGRYIACNDALAAFLGCGREDVLGRTAFDLLPSDLAEAYQRADDTLRATGGPQRYESDVESPIHGPRRVVFNKTLVTPPDGGPPLIVGIIEDITDLAPSRSDAPIRDAVHQALTRFSADALKTSLAKDPAPFQTLLADIGAATGTDRTRFDRFDEDDPGVVALSLHWIRPEVFANANQEAPQPLRVDALPWVSDRLRAGQIVNIPDVALLPDPAGTDRASLSRAGVKALLTVPIRLDRIVIGLFGVGSLTAPRAWTEEEISLLRLTAHTLAQALDRDRIETRLRVSEQNFRALFESMQDMLFVAGLDGRLLHTNAAAARLLGYPREVLCGMLVTDLHDPALLEQTATLRVQVAQGEETTFDLPLHTSAGRTLPARTHAWRGIWNGQPCIFAVSHDMTAISEAELWFKRLFRNNPAPMALATASDATLVDVNDAFLATTGYDREEVIGQSTAALNLPVDPDAFDAASRQLREKGRVAGVELRIRRKDGGIRYGLFYGELIAAHDRHVFLTVITDVTKRKRTEEALAKSEERLRLAFEAASDGIWDWDIANDTIDWNPRCFAMLGFHPGAFPVSVQTWRDLLHPDDREVAAATVAAHINEGKAWALEFRLRRTDGTWLWVLGRGRPVAWDEAGQPTRAVGTHTDIDGMKQVQQSLIEARQAAEYASLAKSEFLAGMSHELRTPLNSILGFSSALLTPGPTETRELKTRNYLQHIHGSGEHLLQLINDILDLSAVEAGKMVLQDGPIDVVDVCRNCMTMVSKPAAKGNVALIFEAGPRPPVLHADERRVRQVLLNLLSNSVKFTPSGGRVTLSIHERDDGTLALVVTDTGIGMDTAALDKAMRPFEQVENVLSRRHDGIGLGLPLTARLMDLHGGTLCLDSEPGTGTTATATFPAARVRPAD</sequence>
<comment type="catalytic activity">
    <reaction evidence="1">
        <text>ATP + protein L-histidine = ADP + protein N-phospho-L-histidine.</text>
        <dbReference type="EC" id="2.7.13.3"/>
    </reaction>
</comment>
<dbReference type="InterPro" id="IPR003594">
    <property type="entry name" value="HATPase_dom"/>
</dbReference>
<evidence type="ECO:0000256" key="4">
    <source>
        <dbReference type="ARBA" id="ARBA00022553"/>
    </source>
</evidence>
<dbReference type="Pfam" id="PF08448">
    <property type="entry name" value="PAS_4"/>
    <property type="match status" value="2"/>
</dbReference>
<dbReference type="InterPro" id="IPR035965">
    <property type="entry name" value="PAS-like_dom_sf"/>
</dbReference>
<dbReference type="InterPro" id="IPR003018">
    <property type="entry name" value="GAF"/>
</dbReference>
<evidence type="ECO:0000259" key="9">
    <source>
        <dbReference type="PROSITE" id="PS50112"/>
    </source>
</evidence>
<comment type="similarity">
    <text evidence="2">In the N-terminal section; belongs to the phytochrome family.</text>
</comment>
<feature type="domain" description="Phytochrome chromophore attachment site" evidence="7">
    <location>
        <begin position="158"/>
        <end position="298"/>
    </location>
</feature>
<dbReference type="SMART" id="SM00091">
    <property type="entry name" value="PAS"/>
    <property type="match status" value="4"/>
</dbReference>
<dbReference type="Pfam" id="PF02518">
    <property type="entry name" value="HATPase_c"/>
    <property type="match status" value="1"/>
</dbReference>
<dbReference type="PANTHER" id="PTHR43047">
    <property type="entry name" value="TWO-COMPONENT HISTIDINE PROTEIN KINASE"/>
    <property type="match status" value="1"/>
</dbReference>
<dbReference type="Gene3D" id="3.30.450.40">
    <property type="match status" value="1"/>
</dbReference>
<dbReference type="InterPro" id="IPR029016">
    <property type="entry name" value="GAF-like_dom_sf"/>
</dbReference>
<dbReference type="SUPFAM" id="SSF55781">
    <property type="entry name" value="GAF domain-like"/>
    <property type="match status" value="1"/>
</dbReference>
<dbReference type="GO" id="GO:0005886">
    <property type="term" value="C:plasma membrane"/>
    <property type="evidence" value="ECO:0007669"/>
    <property type="project" value="TreeGrafter"/>
</dbReference>
<dbReference type="PANTHER" id="PTHR43047:SF63">
    <property type="entry name" value="HISTIDINE KINASE"/>
    <property type="match status" value="1"/>
</dbReference>
<dbReference type="GO" id="GO:0009927">
    <property type="term" value="F:histidine phosphotransfer kinase activity"/>
    <property type="evidence" value="ECO:0007669"/>
    <property type="project" value="TreeGrafter"/>
</dbReference>
<evidence type="ECO:0000256" key="2">
    <source>
        <dbReference type="ARBA" id="ARBA00006402"/>
    </source>
</evidence>
<accession>A0A1G6WI22</accession>
<dbReference type="Pfam" id="PF01590">
    <property type="entry name" value="GAF"/>
    <property type="match status" value="1"/>
</dbReference>
<feature type="domain" description="Histidine kinase" evidence="8">
    <location>
        <begin position="699"/>
        <end position="920"/>
    </location>
</feature>
<evidence type="ECO:0000313" key="12">
    <source>
        <dbReference type="Proteomes" id="UP000199412"/>
    </source>
</evidence>
<dbReference type="PROSITE" id="PS50109">
    <property type="entry name" value="HIS_KIN"/>
    <property type="match status" value="1"/>
</dbReference>
<feature type="domain" description="PAS" evidence="9">
    <location>
        <begin position="312"/>
        <end position="365"/>
    </location>
</feature>
<dbReference type="InterPro" id="IPR036097">
    <property type="entry name" value="HisK_dim/P_sf"/>
</dbReference>
<name>A0A1G6WI22_9PROT</name>
<keyword evidence="5" id="KW-0808">Transferase</keyword>
<evidence type="ECO:0000259" key="8">
    <source>
        <dbReference type="PROSITE" id="PS50109"/>
    </source>
</evidence>
<dbReference type="Gene3D" id="3.30.450.20">
    <property type="entry name" value="PAS domain"/>
    <property type="match status" value="4"/>
</dbReference>
<dbReference type="NCBIfam" id="TIGR00229">
    <property type="entry name" value="sensory_box"/>
    <property type="match status" value="4"/>
</dbReference>
<dbReference type="InterPro" id="IPR013655">
    <property type="entry name" value="PAS_fold_3"/>
</dbReference>
<dbReference type="InterPro" id="IPR016132">
    <property type="entry name" value="Phyto_chromo_attachment"/>
</dbReference>
<dbReference type="SUPFAM" id="SSF47384">
    <property type="entry name" value="Homodimeric domain of signal transducing histidine kinase"/>
    <property type="match status" value="1"/>
</dbReference>
<dbReference type="Pfam" id="PF13426">
    <property type="entry name" value="PAS_9"/>
    <property type="match status" value="1"/>
</dbReference>
<feature type="domain" description="PAS" evidence="9">
    <location>
        <begin position="428"/>
        <end position="497"/>
    </location>
</feature>
<dbReference type="SUPFAM" id="SSF55785">
    <property type="entry name" value="PYP-like sensor domain (PAS domain)"/>
    <property type="match status" value="4"/>
</dbReference>
<dbReference type="SUPFAM" id="SSF55874">
    <property type="entry name" value="ATPase domain of HSP90 chaperone/DNA topoisomerase II/histidine kinase"/>
    <property type="match status" value="1"/>
</dbReference>
<dbReference type="RefSeq" id="WP_092780651.1">
    <property type="nucleotide sequence ID" value="NZ_FNAP01000001.1"/>
</dbReference>
<dbReference type="SMART" id="SM00387">
    <property type="entry name" value="HATPase_c"/>
    <property type="match status" value="1"/>
</dbReference>
<feature type="domain" description="PAS" evidence="9">
    <location>
        <begin position="13"/>
        <end position="75"/>
    </location>
</feature>
<dbReference type="PROSITE" id="PS50112">
    <property type="entry name" value="PAS"/>
    <property type="match status" value="4"/>
</dbReference>
<feature type="domain" description="PAC" evidence="10">
    <location>
        <begin position="628"/>
        <end position="681"/>
    </location>
</feature>
<dbReference type="InterPro" id="IPR000014">
    <property type="entry name" value="PAS"/>
</dbReference>
<proteinExistence type="inferred from homology"/>
<organism evidence="11 12">
    <name type="scientific">Rhodospira trueperi</name>
    <dbReference type="NCBI Taxonomy" id="69960"/>
    <lineage>
        <taxon>Bacteria</taxon>
        <taxon>Pseudomonadati</taxon>
        <taxon>Pseudomonadota</taxon>
        <taxon>Alphaproteobacteria</taxon>
        <taxon>Rhodospirillales</taxon>
        <taxon>Rhodospirillaceae</taxon>
        <taxon>Rhodospira</taxon>
    </lineage>
</organism>
<keyword evidence="12" id="KW-1185">Reference proteome</keyword>
<dbReference type="InterPro" id="IPR003661">
    <property type="entry name" value="HisK_dim/P_dom"/>
</dbReference>
<dbReference type="InterPro" id="IPR005467">
    <property type="entry name" value="His_kinase_dom"/>
</dbReference>
<dbReference type="InterPro" id="IPR001610">
    <property type="entry name" value="PAC"/>
</dbReference>
<dbReference type="CDD" id="cd00082">
    <property type="entry name" value="HisKA"/>
    <property type="match status" value="1"/>
</dbReference>
<evidence type="ECO:0000256" key="5">
    <source>
        <dbReference type="ARBA" id="ARBA00022679"/>
    </source>
</evidence>
<dbReference type="SMART" id="SM00388">
    <property type="entry name" value="HisKA"/>
    <property type="match status" value="1"/>
</dbReference>
<evidence type="ECO:0000256" key="3">
    <source>
        <dbReference type="ARBA" id="ARBA00012438"/>
    </source>
</evidence>
<evidence type="ECO:0000256" key="6">
    <source>
        <dbReference type="ARBA" id="ARBA00022777"/>
    </source>
</evidence>
<dbReference type="Pfam" id="PF08447">
    <property type="entry name" value="PAS_3"/>
    <property type="match status" value="1"/>
</dbReference>